<keyword evidence="3" id="KW-1185">Reference proteome</keyword>
<sequence>MGWFSLNKAEDCRGVRFARAVFLGAGIWGLLLLTPMYFTELLVSPAESPAQSHPEFFYGFVGVGLAWQVAFLVISRDPKRYRALIPAALIEKFSFGLAVLVLGVYGRVPASAIGFGLIDLLLGVLFAISYQGL</sequence>
<gene>
    <name evidence="2" type="ORF">IRI77_32440</name>
</gene>
<feature type="transmembrane region" description="Helical" evidence="1">
    <location>
        <begin position="112"/>
        <end position="130"/>
    </location>
</feature>
<reference evidence="2 3" key="1">
    <citation type="submission" date="2020-10" db="EMBL/GenBank/DDBJ databases">
        <title>Complete genome sequence of Paludibaculum fermentans P105T, a facultatively anaerobic acidobacterium capable of dissimilatory Fe(III) reduction.</title>
        <authorList>
            <person name="Dedysh S.N."/>
            <person name="Beletsky A.V."/>
            <person name="Kulichevskaya I.S."/>
            <person name="Mardanov A.V."/>
            <person name="Ravin N.V."/>
        </authorList>
    </citation>
    <scope>NUCLEOTIDE SEQUENCE [LARGE SCALE GENOMIC DNA]</scope>
    <source>
        <strain evidence="2 3">P105</strain>
    </source>
</reference>
<evidence type="ECO:0000313" key="3">
    <source>
        <dbReference type="Proteomes" id="UP000593892"/>
    </source>
</evidence>
<dbReference type="RefSeq" id="WP_194449087.1">
    <property type="nucleotide sequence ID" value="NZ_CP063849.1"/>
</dbReference>
<feature type="transmembrane region" description="Helical" evidence="1">
    <location>
        <begin position="20"/>
        <end position="37"/>
    </location>
</feature>
<keyword evidence="1" id="KW-1133">Transmembrane helix</keyword>
<feature type="transmembrane region" description="Helical" evidence="1">
    <location>
        <begin position="87"/>
        <end position="106"/>
    </location>
</feature>
<keyword evidence="1" id="KW-0472">Membrane</keyword>
<proteinExistence type="predicted"/>
<organism evidence="2 3">
    <name type="scientific">Paludibaculum fermentans</name>
    <dbReference type="NCBI Taxonomy" id="1473598"/>
    <lineage>
        <taxon>Bacteria</taxon>
        <taxon>Pseudomonadati</taxon>
        <taxon>Acidobacteriota</taxon>
        <taxon>Terriglobia</taxon>
        <taxon>Bryobacterales</taxon>
        <taxon>Bryobacteraceae</taxon>
        <taxon>Paludibaculum</taxon>
    </lineage>
</organism>
<protein>
    <submittedName>
        <fullName evidence="2">Uncharacterized protein</fullName>
    </submittedName>
</protein>
<evidence type="ECO:0000313" key="2">
    <source>
        <dbReference type="EMBL" id="QOY87418.1"/>
    </source>
</evidence>
<name>A0A7S7NPI7_PALFE</name>
<dbReference type="AlphaFoldDB" id="A0A7S7NPI7"/>
<dbReference type="KEGG" id="pfer:IRI77_32440"/>
<feature type="transmembrane region" description="Helical" evidence="1">
    <location>
        <begin position="57"/>
        <end position="75"/>
    </location>
</feature>
<accession>A0A7S7NPI7</accession>
<dbReference type="Proteomes" id="UP000593892">
    <property type="component" value="Chromosome"/>
</dbReference>
<dbReference type="EMBL" id="CP063849">
    <property type="protein sequence ID" value="QOY87418.1"/>
    <property type="molecule type" value="Genomic_DNA"/>
</dbReference>
<keyword evidence="1" id="KW-0812">Transmembrane</keyword>
<evidence type="ECO:0000256" key="1">
    <source>
        <dbReference type="SAM" id="Phobius"/>
    </source>
</evidence>